<gene>
    <name evidence="2" type="ORF">HMF3257_28715</name>
</gene>
<reference evidence="2 3" key="1">
    <citation type="submission" date="2018-06" db="EMBL/GenBank/DDBJ databases">
        <title>Spirosoma sp. HMF3257 Genome sequencing and assembly.</title>
        <authorList>
            <person name="Kang H."/>
            <person name="Cha I."/>
            <person name="Kim H."/>
            <person name="Kang J."/>
            <person name="Joh K."/>
        </authorList>
    </citation>
    <scope>NUCLEOTIDE SEQUENCE [LARGE SCALE GENOMIC DNA]</scope>
    <source>
        <strain evidence="2 3">HMF3257</strain>
    </source>
</reference>
<evidence type="ECO:0000313" key="3">
    <source>
        <dbReference type="Proteomes" id="UP000249016"/>
    </source>
</evidence>
<feature type="chain" id="PRO_5016359821" description="DUF4595 domain-containing protein" evidence="1">
    <location>
        <begin position="27"/>
        <end position="263"/>
    </location>
</feature>
<name>A0A327NRV8_9BACT</name>
<evidence type="ECO:0000313" key="2">
    <source>
        <dbReference type="EMBL" id="RAI77179.1"/>
    </source>
</evidence>
<keyword evidence="1" id="KW-0732">Signal</keyword>
<dbReference type="AlphaFoldDB" id="A0A327NRV8"/>
<feature type="signal peptide" evidence="1">
    <location>
        <begin position="1"/>
        <end position="26"/>
    </location>
</feature>
<organism evidence="2 3">
    <name type="scientific">Spirosoma telluris</name>
    <dbReference type="NCBI Taxonomy" id="2183553"/>
    <lineage>
        <taxon>Bacteria</taxon>
        <taxon>Pseudomonadati</taxon>
        <taxon>Bacteroidota</taxon>
        <taxon>Cytophagia</taxon>
        <taxon>Cytophagales</taxon>
        <taxon>Cytophagaceae</taxon>
        <taxon>Spirosoma</taxon>
    </lineage>
</organism>
<dbReference type="Proteomes" id="UP000249016">
    <property type="component" value="Unassembled WGS sequence"/>
</dbReference>
<evidence type="ECO:0000256" key="1">
    <source>
        <dbReference type="SAM" id="SignalP"/>
    </source>
</evidence>
<sequence length="263" mass="29969">MRINVNALKPITLLLLISLLSCNHEAPLPKVAPIDVLITKQTSVYYTEGKRPVSFAFPTPDSVFFQNTTLYRERIAQVTYEYDDQKRIVNYQGTDHTYSGDFAGTYTYTAQTVTLYSNRVPMTPYGLNAQGYIDAGNTYDQNGHLIAAKSSESIIVNDNIIQTTITSPPAQTMYEYDLTKPNLPDPFENLYGKPSYNLPTQETKLSTYSDGKTDKAVTSYSYEYDERGLPKRRTTYFEVGSPTEWTTKRTWKYIVITDFDFSQ</sequence>
<accession>A0A327NRV8</accession>
<proteinExistence type="predicted"/>
<dbReference type="RefSeq" id="WP_111347476.1">
    <property type="nucleotide sequence ID" value="NZ_QLII01000001.1"/>
</dbReference>
<protein>
    <recommendedName>
        <fullName evidence="4">DUF4595 domain-containing protein</fullName>
    </recommendedName>
</protein>
<comment type="caution">
    <text evidence="2">The sequence shown here is derived from an EMBL/GenBank/DDBJ whole genome shotgun (WGS) entry which is preliminary data.</text>
</comment>
<evidence type="ECO:0008006" key="4">
    <source>
        <dbReference type="Google" id="ProtNLM"/>
    </source>
</evidence>
<dbReference type="PROSITE" id="PS51257">
    <property type="entry name" value="PROKAR_LIPOPROTEIN"/>
    <property type="match status" value="1"/>
</dbReference>
<keyword evidence="3" id="KW-1185">Reference proteome</keyword>
<dbReference type="EMBL" id="QLII01000001">
    <property type="protein sequence ID" value="RAI77179.1"/>
    <property type="molecule type" value="Genomic_DNA"/>
</dbReference>
<dbReference type="OrthoDB" id="948714at2"/>